<dbReference type="Proteomes" id="UP000032142">
    <property type="component" value="Unassembled WGS sequence"/>
</dbReference>
<evidence type="ECO:0000313" key="1">
    <source>
        <dbReference type="EMBL" id="KHG18428.1"/>
    </source>
</evidence>
<name>A0A0B0NV98_GOSAR</name>
<evidence type="ECO:0000313" key="2">
    <source>
        <dbReference type="Proteomes" id="UP000032142"/>
    </source>
</evidence>
<sequence>MVEAVVLASMENFFKSVLNMPEVERKLRVVVDAALEDHPYCSQLYLYSTTDKVVPYSTVPLPLLSKPQQM</sequence>
<dbReference type="AlphaFoldDB" id="A0A0B0NV98"/>
<dbReference type="Pfam" id="PF05705">
    <property type="entry name" value="DUF829"/>
    <property type="match status" value="1"/>
</dbReference>
<dbReference type="PANTHER" id="PTHR12265:SF11">
    <property type="entry name" value="ALPHA_BETA-HYDROLASES SUPERFAMILY PROTEIN"/>
    <property type="match status" value="1"/>
</dbReference>
<keyword evidence="2" id="KW-1185">Reference proteome</keyword>
<organism evidence="1 2">
    <name type="scientific">Gossypium arboreum</name>
    <name type="common">Tree cotton</name>
    <name type="synonym">Gossypium nanking</name>
    <dbReference type="NCBI Taxonomy" id="29729"/>
    <lineage>
        <taxon>Eukaryota</taxon>
        <taxon>Viridiplantae</taxon>
        <taxon>Streptophyta</taxon>
        <taxon>Embryophyta</taxon>
        <taxon>Tracheophyta</taxon>
        <taxon>Spermatophyta</taxon>
        <taxon>Magnoliopsida</taxon>
        <taxon>eudicotyledons</taxon>
        <taxon>Gunneridae</taxon>
        <taxon>Pentapetalae</taxon>
        <taxon>rosids</taxon>
        <taxon>malvids</taxon>
        <taxon>Malvales</taxon>
        <taxon>Malvaceae</taxon>
        <taxon>Malvoideae</taxon>
        <taxon>Gossypium</taxon>
    </lineage>
</organism>
<accession>A0A0B0NV98</accession>
<gene>
    <name evidence="1" type="ORF">F383_23452</name>
</gene>
<dbReference type="EMBL" id="KN410586">
    <property type="protein sequence ID" value="KHG18428.1"/>
    <property type="molecule type" value="Genomic_DNA"/>
</dbReference>
<dbReference type="PANTHER" id="PTHR12265">
    <property type="entry name" value="TRANSMEMBRANE PROTEIN 53"/>
    <property type="match status" value="1"/>
</dbReference>
<protein>
    <submittedName>
        <fullName evidence="1">Uncharacterized protein</fullName>
    </submittedName>
</protein>
<reference evidence="2" key="1">
    <citation type="submission" date="2014-09" db="EMBL/GenBank/DDBJ databases">
        <authorList>
            <person name="Mudge J."/>
            <person name="Ramaraj T."/>
            <person name="Lindquist I.E."/>
            <person name="Bharti A.K."/>
            <person name="Sundararajan A."/>
            <person name="Cameron C.T."/>
            <person name="Woodward J.E."/>
            <person name="May G.D."/>
            <person name="Brubaker C."/>
            <person name="Broadhvest J."/>
            <person name="Wilkins T.A."/>
        </authorList>
    </citation>
    <scope>NUCLEOTIDE SEQUENCE</scope>
    <source>
        <strain evidence="2">cv. AKA8401</strain>
    </source>
</reference>
<proteinExistence type="predicted"/>
<dbReference type="InterPro" id="IPR008547">
    <property type="entry name" value="DUF829_TMEM53"/>
</dbReference>